<name>D9X1A2_STRVT</name>
<organism evidence="2 3">
    <name type="scientific">Streptomyces viridochromogenes (strain DSM 40736 / JCM 4977 / BCRC 1201 / Tue 494)</name>
    <dbReference type="NCBI Taxonomy" id="591159"/>
    <lineage>
        <taxon>Bacteria</taxon>
        <taxon>Bacillati</taxon>
        <taxon>Actinomycetota</taxon>
        <taxon>Actinomycetes</taxon>
        <taxon>Kitasatosporales</taxon>
        <taxon>Streptomycetaceae</taxon>
        <taxon>Streptomyces</taxon>
    </lineage>
</organism>
<feature type="region of interest" description="Disordered" evidence="1">
    <location>
        <begin position="82"/>
        <end position="110"/>
    </location>
</feature>
<dbReference type="AlphaFoldDB" id="D9X1A2"/>
<dbReference type="HOGENOM" id="CLU_2169744_0_0_11"/>
<feature type="compositionally biased region" description="Low complexity" evidence="1">
    <location>
        <begin position="90"/>
        <end position="104"/>
    </location>
</feature>
<feature type="region of interest" description="Disordered" evidence="1">
    <location>
        <begin position="1"/>
        <end position="64"/>
    </location>
</feature>
<sequence>MGAPGVDSEADGVGASPSEDGGDEGSDGSDGSDGEAGGVVSPAGSDGVAGGVAGGGSSSAGGGVVQFFVPPFQAAISLSLMTGRSGPLGSSPCSNPSFASSSPSKRTAPR</sequence>
<dbReference type="EMBL" id="GG657757">
    <property type="protein sequence ID" value="EFL33540.1"/>
    <property type="molecule type" value="Genomic_DNA"/>
</dbReference>
<dbReference type="Proteomes" id="UP000004184">
    <property type="component" value="Unassembled WGS sequence"/>
</dbReference>
<accession>D9X1A2</accession>
<evidence type="ECO:0000313" key="2">
    <source>
        <dbReference type="EMBL" id="EFL33540.1"/>
    </source>
</evidence>
<evidence type="ECO:0000256" key="1">
    <source>
        <dbReference type="SAM" id="MobiDB-lite"/>
    </source>
</evidence>
<feature type="compositionally biased region" description="Acidic residues" evidence="1">
    <location>
        <begin position="20"/>
        <end position="33"/>
    </location>
</feature>
<keyword evidence="3" id="KW-1185">Reference proteome</keyword>
<protein>
    <submittedName>
        <fullName evidence="2">Predicted protein</fullName>
    </submittedName>
</protein>
<gene>
    <name evidence="2" type="ORF">SSQG_04058</name>
</gene>
<reference evidence="3" key="1">
    <citation type="submission" date="2009-02" db="EMBL/GenBank/DDBJ databases">
        <title>Annotation of Streptomyces viridochromogenes strain DSM 40736.</title>
        <authorList>
            <consortium name="The Broad Institute Genome Sequencing Platform"/>
            <consortium name="Broad Institute Microbial Sequencing Center"/>
            <person name="Fischbach M."/>
            <person name="Godfrey P."/>
            <person name="Ward D."/>
            <person name="Young S."/>
            <person name="Zeng Q."/>
            <person name="Koehrsen M."/>
            <person name="Alvarado L."/>
            <person name="Berlin A.M."/>
            <person name="Bochicchio J."/>
            <person name="Borenstein D."/>
            <person name="Chapman S.B."/>
            <person name="Chen Z."/>
            <person name="Engels R."/>
            <person name="Freedman E."/>
            <person name="Gellesch M."/>
            <person name="Goldberg J."/>
            <person name="Griggs A."/>
            <person name="Gujja S."/>
            <person name="Heilman E.R."/>
            <person name="Heiman D.I."/>
            <person name="Hepburn T.A."/>
            <person name="Howarth C."/>
            <person name="Jen D."/>
            <person name="Larson L."/>
            <person name="Lewis B."/>
            <person name="Mehta T."/>
            <person name="Park D."/>
            <person name="Pearson M."/>
            <person name="Richards J."/>
            <person name="Roberts A."/>
            <person name="Saif S."/>
            <person name="Shea T.D."/>
            <person name="Shenoy N."/>
            <person name="Sisk P."/>
            <person name="Stolte C."/>
            <person name="Sykes S.N."/>
            <person name="Thomson T."/>
            <person name="Walk T."/>
            <person name="White J."/>
            <person name="Yandava C."/>
            <person name="Straight P."/>
            <person name="Clardy J."/>
            <person name="Hung D."/>
            <person name="Kolter R."/>
            <person name="Mekalanos J."/>
            <person name="Walker S."/>
            <person name="Walsh C.T."/>
            <person name="Wieland-Brown L.C."/>
            <person name="Haas B."/>
            <person name="Nusbaum C."/>
            <person name="Birren B."/>
        </authorList>
    </citation>
    <scope>NUCLEOTIDE SEQUENCE [LARGE SCALE GENOMIC DNA]</scope>
    <source>
        <strain evidence="3">DSM 40736 / JCM 4977 / BCRC 1201 / Tue 494</strain>
    </source>
</reference>
<evidence type="ECO:0000313" key="3">
    <source>
        <dbReference type="Proteomes" id="UP000004184"/>
    </source>
</evidence>
<proteinExistence type="predicted"/>
<feature type="compositionally biased region" description="Gly residues" evidence="1">
    <location>
        <begin position="47"/>
        <end position="64"/>
    </location>
</feature>